<organism evidence="1 2">
    <name type="scientific">Flavilitoribacter nigricans (strain ATCC 23147 / DSM 23189 / NBRC 102662 / NCIMB 1420 / SS-2)</name>
    <name type="common">Lewinella nigricans</name>
    <dbReference type="NCBI Taxonomy" id="1122177"/>
    <lineage>
        <taxon>Bacteria</taxon>
        <taxon>Pseudomonadati</taxon>
        <taxon>Bacteroidota</taxon>
        <taxon>Saprospiria</taxon>
        <taxon>Saprospirales</taxon>
        <taxon>Lewinellaceae</taxon>
        <taxon>Flavilitoribacter</taxon>
    </lineage>
</organism>
<name>A0A2D0MZ58_FLAN2</name>
<comment type="caution">
    <text evidence="1">The sequence shown here is derived from an EMBL/GenBank/DDBJ whole genome shotgun (WGS) entry which is preliminary data.</text>
</comment>
<dbReference type="EMBL" id="PDUD01000052">
    <property type="protein sequence ID" value="PHN01564.1"/>
    <property type="molecule type" value="Genomic_DNA"/>
</dbReference>
<evidence type="ECO:0000313" key="1">
    <source>
        <dbReference type="EMBL" id="PHN01564.1"/>
    </source>
</evidence>
<sequence length="346" mass="39797">MAISFLEKHSSKQLSRIQRIDRIASRERQPDFIHMMSINGREVAFLGDQVPDPDRFLQHFMRVDRMVIPQFAQMVNYDVLKQIIEKGFDDKAVSTSVKDLLYATELDRSILLDVCGSVSTHSRPQMNFHHCENFRPEKIAYKGLHSLTYGRTDDNCSGSHITSYFKGNQLLHKLVFFYLSAEDFKRSDAIEEAKYHRIHRGEPPREFSISLPIKAKLQIFFDEQNGEISEKPIGLDWEAVQGVFLLPMQSPNGGIIYQCILNVDGKRSANLRQSTKENLALWIDAMEKFNHSTNHQDQEFFIGIDDLYSCCMDNWSCSIAKNAYPVVGNSEELLLPEVLEGEVLRI</sequence>
<dbReference type="RefSeq" id="WP_099154997.1">
    <property type="nucleotide sequence ID" value="NZ_PDUD01000052.1"/>
</dbReference>
<gene>
    <name evidence="1" type="ORF">CRP01_36295</name>
</gene>
<accession>A0A2D0MZ58</accession>
<dbReference type="AlphaFoldDB" id="A0A2D0MZ58"/>
<protein>
    <submittedName>
        <fullName evidence="1">Uncharacterized protein</fullName>
    </submittedName>
</protein>
<dbReference type="Proteomes" id="UP000223913">
    <property type="component" value="Unassembled WGS sequence"/>
</dbReference>
<evidence type="ECO:0000313" key="2">
    <source>
        <dbReference type="Proteomes" id="UP000223913"/>
    </source>
</evidence>
<reference evidence="1 2" key="1">
    <citation type="submission" date="2017-10" db="EMBL/GenBank/DDBJ databases">
        <title>The draft genome sequence of Lewinella nigricans NBRC 102662.</title>
        <authorList>
            <person name="Wang K."/>
        </authorList>
    </citation>
    <scope>NUCLEOTIDE SEQUENCE [LARGE SCALE GENOMIC DNA]</scope>
    <source>
        <strain evidence="1 2">NBRC 102662</strain>
    </source>
</reference>
<proteinExistence type="predicted"/>
<keyword evidence="2" id="KW-1185">Reference proteome</keyword>